<keyword evidence="3 4" id="KW-0749">Sporulation</keyword>
<evidence type="ECO:0000256" key="3">
    <source>
        <dbReference type="ARBA" id="ARBA00022969"/>
    </source>
</evidence>
<dbReference type="EMBL" id="JBHUEM010000039">
    <property type="protein sequence ID" value="MFD1738154.1"/>
    <property type="molecule type" value="Genomic_DNA"/>
</dbReference>
<organism evidence="5 6">
    <name type="scientific">Bacillus salitolerans</name>
    <dbReference type="NCBI Taxonomy" id="1437434"/>
    <lineage>
        <taxon>Bacteria</taxon>
        <taxon>Bacillati</taxon>
        <taxon>Bacillota</taxon>
        <taxon>Bacilli</taxon>
        <taxon>Bacillales</taxon>
        <taxon>Bacillaceae</taxon>
        <taxon>Bacillus</taxon>
    </lineage>
</organism>
<protein>
    <recommendedName>
        <fullName evidence="4">Small, acid-soluble spore protein H</fullName>
        <shortName evidence="4">SASP H</shortName>
    </recommendedName>
</protein>
<dbReference type="HAMAP" id="MF_00667">
    <property type="entry name" value="SspH"/>
    <property type="match status" value="1"/>
</dbReference>
<sequence length="59" mass="6681">MNVQRAKEIAGSPVMANVSFNGSNIYIQHVDPETETARIFPLDQPEHEQTVSVQELREE</sequence>
<evidence type="ECO:0000313" key="6">
    <source>
        <dbReference type="Proteomes" id="UP001597214"/>
    </source>
</evidence>
<comment type="caution">
    <text evidence="5">The sequence shown here is derived from an EMBL/GenBank/DDBJ whole genome shotgun (WGS) entry which is preliminary data.</text>
</comment>
<comment type="subcellular location">
    <subcellularLocation>
        <location evidence="1 4">Spore core</location>
    </subcellularLocation>
</comment>
<comment type="similarity">
    <text evidence="2 4">Belongs to the SspH family.</text>
</comment>
<reference evidence="6" key="1">
    <citation type="journal article" date="2019" name="Int. J. Syst. Evol. Microbiol.">
        <title>The Global Catalogue of Microorganisms (GCM) 10K type strain sequencing project: providing services to taxonomists for standard genome sequencing and annotation.</title>
        <authorList>
            <consortium name="The Broad Institute Genomics Platform"/>
            <consortium name="The Broad Institute Genome Sequencing Center for Infectious Disease"/>
            <person name="Wu L."/>
            <person name="Ma J."/>
        </authorList>
    </citation>
    <scope>NUCLEOTIDE SEQUENCE [LARGE SCALE GENOMIC DNA]</scope>
    <source>
        <strain evidence="6">CCUG 49339</strain>
    </source>
</reference>
<gene>
    <name evidence="4" type="primary">sspH</name>
    <name evidence="5" type="ORF">ACFSCX_16625</name>
</gene>
<dbReference type="Proteomes" id="UP001597214">
    <property type="component" value="Unassembled WGS sequence"/>
</dbReference>
<evidence type="ECO:0000256" key="1">
    <source>
        <dbReference type="ARBA" id="ARBA00004288"/>
    </source>
</evidence>
<accession>A0ABW4LSK8</accession>
<comment type="induction">
    <text evidence="4">Expressed only in the forespore compartment of sporulating cells.</text>
</comment>
<dbReference type="NCBIfam" id="TIGR02861">
    <property type="entry name" value="SASP_H"/>
    <property type="match status" value="1"/>
</dbReference>
<dbReference type="NCBIfam" id="NF002867">
    <property type="entry name" value="PRK03174.1"/>
    <property type="match status" value="1"/>
</dbReference>
<dbReference type="RefSeq" id="WP_377929369.1">
    <property type="nucleotide sequence ID" value="NZ_JBHUEM010000039.1"/>
</dbReference>
<evidence type="ECO:0000256" key="4">
    <source>
        <dbReference type="HAMAP-Rule" id="MF_00667"/>
    </source>
</evidence>
<name>A0ABW4LSK8_9BACI</name>
<evidence type="ECO:0000256" key="2">
    <source>
        <dbReference type="ARBA" id="ARBA00006573"/>
    </source>
</evidence>
<keyword evidence="6" id="KW-1185">Reference proteome</keyword>
<evidence type="ECO:0000313" key="5">
    <source>
        <dbReference type="EMBL" id="MFD1738154.1"/>
    </source>
</evidence>
<dbReference type="Pfam" id="PF08141">
    <property type="entry name" value="SspH"/>
    <property type="match status" value="1"/>
</dbReference>
<dbReference type="InterPro" id="IPR012610">
    <property type="entry name" value="SASP_SspH"/>
</dbReference>
<proteinExistence type="evidence at transcript level"/>